<feature type="region of interest" description="Disordered" evidence="1">
    <location>
        <begin position="33"/>
        <end position="78"/>
    </location>
</feature>
<keyword evidence="2" id="KW-0732">Signal</keyword>
<dbReference type="RefSeq" id="WP_073266063.1">
    <property type="nucleotide sequence ID" value="NZ_FRCS01000028.1"/>
</dbReference>
<protein>
    <recommendedName>
        <fullName evidence="5">Serine/threonine protein kinase</fullName>
    </recommendedName>
</protein>
<proteinExistence type="predicted"/>
<reference evidence="3 4" key="1">
    <citation type="submission" date="2016-11" db="EMBL/GenBank/DDBJ databases">
        <authorList>
            <person name="Jaros S."/>
            <person name="Januszkiewicz K."/>
            <person name="Wedrychowicz H."/>
        </authorList>
    </citation>
    <scope>NUCLEOTIDE SEQUENCE [LARGE SCALE GENOMIC DNA]</scope>
    <source>
        <strain evidence="3 4">DSM 46144</strain>
    </source>
</reference>
<name>A0A1M7RP08_9ACTN</name>
<evidence type="ECO:0000313" key="3">
    <source>
        <dbReference type="EMBL" id="SHN47832.1"/>
    </source>
</evidence>
<evidence type="ECO:0000256" key="1">
    <source>
        <dbReference type="SAM" id="MobiDB-lite"/>
    </source>
</evidence>
<feature type="compositionally biased region" description="Low complexity" evidence="1">
    <location>
        <begin position="34"/>
        <end position="60"/>
    </location>
</feature>
<keyword evidence="4" id="KW-1185">Reference proteome</keyword>
<feature type="region of interest" description="Disordered" evidence="1">
    <location>
        <begin position="205"/>
        <end position="231"/>
    </location>
</feature>
<feature type="compositionally biased region" description="Polar residues" evidence="1">
    <location>
        <begin position="61"/>
        <end position="71"/>
    </location>
</feature>
<gene>
    <name evidence="3" type="ORF">SAMN05443668_12862</name>
</gene>
<sequence length="231" mass="23224">MSHRGPLLTLLSGAVVAAVLLVLSAQANTDSTEASNAAAQAPPAAAPSQSSPSSDAIPPSGTESGKPTATPSKPVPTGRKAVFAGKVESGDATIAISVKDGQAVAYFCDGKRTEAWMRGPATGGDLDLKGAPGGTLTGTYGRNKAAGTVTAGGQEWKFDAPVVTEPAGIYRGTVTIQGARVDAGWIVLPDGTQVGVLTLRGVPQPAPPFDEDTKTATVDGTTMTVTEAEPR</sequence>
<feature type="compositionally biased region" description="Low complexity" evidence="1">
    <location>
        <begin position="215"/>
        <end position="231"/>
    </location>
</feature>
<evidence type="ECO:0000313" key="4">
    <source>
        <dbReference type="Proteomes" id="UP000184440"/>
    </source>
</evidence>
<dbReference type="Proteomes" id="UP000184440">
    <property type="component" value="Unassembled WGS sequence"/>
</dbReference>
<accession>A0A1M7RP08</accession>
<dbReference type="AlphaFoldDB" id="A0A1M7RP08"/>
<dbReference type="STRING" id="134849.SAMN05443668_12862"/>
<feature type="signal peptide" evidence="2">
    <location>
        <begin position="1"/>
        <end position="27"/>
    </location>
</feature>
<feature type="chain" id="PRO_5013156107" description="Serine/threonine protein kinase" evidence="2">
    <location>
        <begin position="28"/>
        <end position="231"/>
    </location>
</feature>
<evidence type="ECO:0008006" key="5">
    <source>
        <dbReference type="Google" id="ProtNLM"/>
    </source>
</evidence>
<dbReference type="EMBL" id="FRCS01000028">
    <property type="protein sequence ID" value="SHN47832.1"/>
    <property type="molecule type" value="Genomic_DNA"/>
</dbReference>
<evidence type="ECO:0000256" key="2">
    <source>
        <dbReference type="SAM" id="SignalP"/>
    </source>
</evidence>
<organism evidence="3 4">
    <name type="scientific">Cryptosporangium aurantiacum</name>
    <dbReference type="NCBI Taxonomy" id="134849"/>
    <lineage>
        <taxon>Bacteria</taxon>
        <taxon>Bacillati</taxon>
        <taxon>Actinomycetota</taxon>
        <taxon>Actinomycetes</taxon>
        <taxon>Cryptosporangiales</taxon>
        <taxon>Cryptosporangiaceae</taxon>
        <taxon>Cryptosporangium</taxon>
    </lineage>
</organism>
<dbReference type="OrthoDB" id="4538973at2"/>